<sequence>MSEEEKRMESGARHGLIVLNRHVPEGWVDYNGHMGDFAYGIAFSDAVTAYMDRIGVDAPYRERTGATLYTLDCRIGFFRECHLGDPLEMELVLLAADDKRLHVFLRLRGADGRELALCEQLLMHVGRASGSPRAEPFPANIVAIVAQDRADHADLIRPDWLERRIGLSR</sequence>
<organism evidence="1 2">
    <name type="scientific">Haematobacter genomosp. 1</name>
    <dbReference type="NCBI Taxonomy" id="366618"/>
    <lineage>
        <taxon>Bacteria</taxon>
        <taxon>Pseudomonadati</taxon>
        <taxon>Pseudomonadota</taxon>
        <taxon>Alphaproteobacteria</taxon>
        <taxon>Rhodobacterales</taxon>
        <taxon>Paracoccaceae</taxon>
        <taxon>Haematobacter</taxon>
    </lineage>
</organism>
<dbReference type="EMBL" id="NIPW01000005">
    <property type="protein sequence ID" value="OWJ80280.1"/>
    <property type="molecule type" value="Genomic_DNA"/>
</dbReference>
<dbReference type="CDD" id="cd00586">
    <property type="entry name" value="4HBT"/>
    <property type="match status" value="1"/>
</dbReference>
<name>A0A212AFK4_9RHOB</name>
<dbReference type="Gene3D" id="3.10.129.10">
    <property type="entry name" value="Hotdog Thioesterase"/>
    <property type="match status" value="1"/>
</dbReference>
<accession>A0A212AFK4</accession>
<dbReference type="InterPro" id="IPR029069">
    <property type="entry name" value="HotDog_dom_sf"/>
</dbReference>
<gene>
    <name evidence="1" type="ORF">CDV49_03115</name>
</gene>
<evidence type="ECO:0000313" key="1">
    <source>
        <dbReference type="EMBL" id="OWJ80280.1"/>
    </source>
</evidence>
<reference evidence="1 2" key="1">
    <citation type="submission" date="2016-12" db="EMBL/GenBank/DDBJ databases">
        <title>Comparison of Traditional DNA-DNA Hybridization with In Silico Genomic Analysis.</title>
        <authorList>
            <person name="Nicholson A.C."/>
            <person name="Humrighouse B.W."/>
            <person name="Graziano J."/>
            <person name="Lasker B."/>
            <person name="Whitney A.M."/>
            <person name="Mcquiston J.R."/>
        </authorList>
    </citation>
    <scope>NUCLEOTIDE SEQUENCE [LARGE SCALE GENOMIC DNA]</scope>
    <source>
        <strain evidence="1 2">H2240</strain>
    </source>
</reference>
<proteinExistence type="predicted"/>
<evidence type="ECO:0008006" key="3">
    <source>
        <dbReference type="Google" id="ProtNLM"/>
    </source>
</evidence>
<dbReference type="Pfam" id="PF13279">
    <property type="entry name" value="4HBT_2"/>
    <property type="match status" value="1"/>
</dbReference>
<dbReference type="Proteomes" id="UP000196878">
    <property type="component" value="Unassembled WGS sequence"/>
</dbReference>
<protein>
    <recommendedName>
        <fullName evidence="3">4-hydroxybenzoyl-CoA thioesterase</fullName>
    </recommendedName>
</protein>
<dbReference type="OrthoDB" id="9803287at2"/>
<dbReference type="AlphaFoldDB" id="A0A212AFK4"/>
<comment type="caution">
    <text evidence="1">The sequence shown here is derived from an EMBL/GenBank/DDBJ whole genome shotgun (WGS) entry which is preliminary data.</text>
</comment>
<evidence type="ECO:0000313" key="2">
    <source>
        <dbReference type="Proteomes" id="UP000196878"/>
    </source>
</evidence>
<dbReference type="SUPFAM" id="SSF54637">
    <property type="entry name" value="Thioesterase/thiol ester dehydrase-isomerase"/>
    <property type="match status" value="1"/>
</dbReference>
<keyword evidence="2" id="KW-1185">Reference proteome</keyword>